<comment type="caution">
    <text evidence="16">The sequence shown here is derived from an EMBL/GenBank/DDBJ whole genome shotgun (WGS) entry which is preliminary data.</text>
</comment>
<evidence type="ECO:0000313" key="17">
    <source>
        <dbReference type="Proteomes" id="UP000683360"/>
    </source>
</evidence>
<evidence type="ECO:0000313" key="16">
    <source>
        <dbReference type="EMBL" id="CAG2251481.1"/>
    </source>
</evidence>
<keyword evidence="12 15" id="KW-0472">Membrane</keyword>
<dbReference type="GO" id="GO:0004316">
    <property type="term" value="F:3-oxoacyl-[acyl-carrier-protein] reductase (NADPH) activity"/>
    <property type="evidence" value="ECO:0007669"/>
    <property type="project" value="UniProtKB-EC"/>
</dbReference>
<evidence type="ECO:0000256" key="2">
    <source>
        <dbReference type="ARBA" id="ARBA00006484"/>
    </source>
</evidence>
<evidence type="ECO:0000256" key="14">
    <source>
        <dbReference type="ARBA" id="ARBA00048508"/>
    </source>
</evidence>
<comment type="similarity">
    <text evidence="3">Belongs to the glycosyltransferase 31 family.</text>
</comment>
<dbReference type="Proteomes" id="UP000683360">
    <property type="component" value="Unassembled WGS sequence"/>
</dbReference>
<evidence type="ECO:0000256" key="6">
    <source>
        <dbReference type="ARBA" id="ARBA00022679"/>
    </source>
</evidence>
<evidence type="ECO:0000256" key="13">
    <source>
        <dbReference type="ARBA" id="ARBA00023180"/>
    </source>
</evidence>
<dbReference type="FunFam" id="3.40.50.720:FF:000084">
    <property type="entry name" value="Short-chain dehydrogenase reductase"/>
    <property type="match status" value="1"/>
</dbReference>
<evidence type="ECO:0000256" key="15">
    <source>
        <dbReference type="SAM" id="Phobius"/>
    </source>
</evidence>
<keyword evidence="5" id="KW-0328">Glycosyltransferase</keyword>
<dbReference type="PANTHER" id="PTHR42879">
    <property type="entry name" value="3-OXOACYL-(ACYL-CARRIER-PROTEIN) REDUCTASE"/>
    <property type="match status" value="1"/>
</dbReference>
<dbReference type="InterPro" id="IPR036291">
    <property type="entry name" value="NAD(P)-bd_dom_sf"/>
</dbReference>
<sequence>MENKAAVVTGSTSGIGLGIAHHLATKGCHIILTGLGEQAIIDNLVKEFIKQYPTIKVNYVPCNLLKTDEISEFCKAVKNLYPDGIDILVNNAGIQYTAPIEDYPKDKWDMMIGITMTAPFLLIKEFVGDMKRKGWGRIINMSSQMGVISSPEKAPYSAAKAGLIGMTKGVALEAAPHGVTCNAICPGYADAPIFHHQIRSYAQQHNLSYDAAMTEIFKTAHPTQKPVTIEQIAELAVFLCSSGADSITIIISDCRTSCILCSSGADSITIVISDCRTSYLKRPQIIAEKTNSVCEVVMNSNTRHVVSGLLAAIVLLGFLLPMLLYTNLKSMKIYLTTIKLIHGVDNVINETTHFLNSFDSSANLLKSHHQHSIIQDVTRAPIKKAEMPVTVMDTLNNSQIGVSKSKERPLKCDGCFSKIFKFEINNADICKTENANVKLLILITSSPQNSLARTAIRETWLKYAKMTKEKIRYIFLIGESPETEEIKKENSITKDIVLGNFKDSYSNLTFKTIMGFQWTVKHCNNAKFVMKTDDDMYVNIPGLIQVIKKNDHVLQTAVGGYCFKIGQPHRDRKSKWYASFRSYPQKTYPGFCSGTGYVTSLNVVTKIVNISRHVPFFHLEDVYISLCIQQLGLRLYPLEGFMEQHNSDPCLYKDEKLITAHKVPLRWMRHIWQTPCLKGDTKLKLD</sequence>
<dbReference type="OrthoDB" id="5512589at2759"/>
<keyword evidence="17" id="KW-1185">Reference proteome</keyword>
<dbReference type="FunFam" id="3.90.550.50:FF:000001">
    <property type="entry name" value="Hexosyltransferase"/>
    <property type="match status" value="1"/>
</dbReference>
<dbReference type="EMBL" id="CAJPWZ010003090">
    <property type="protein sequence ID" value="CAG2251481.1"/>
    <property type="molecule type" value="Genomic_DNA"/>
</dbReference>
<evidence type="ECO:0000256" key="5">
    <source>
        <dbReference type="ARBA" id="ARBA00022676"/>
    </source>
</evidence>
<gene>
    <name evidence="16" type="ORF">MEDL_63128</name>
</gene>
<dbReference type="EC" id="1.1.1.100" evidence="4"/>
<reference evidence="16" key="1">
    <citation type="submission" date="2021-03" db="EMBL/GenBank/DDBJ databases">
        <authorList>
            <person name="Bekaert M."/>
        </authorList>
    </citation>
    <scope>NUCLEOTIDE SEQUENCE</scope>
</reference>
<organism evidence="16 17">
    <name type="scientific">Mytilus edulis</name>
    <name type="common">Blue mussel</name>
    <dbReference type="NCBI Taxonomy" id="6550"/>
    <lineage>
        <taxon>Eukaryota</taxon>
        <taxon>Metazoa</taxon>
        <taxon>Spiralia</taxon>
        <taxon>Lophotrochozoa</taxon>
        <taxon>Mollusca</taxon>
        <taxon>Bivalvia</taxon>
        <taxon>Autobranchia</taxon>
        <taxon>Pteriomorphia</taxon>
        <taxon>Mytilida</taxon>
        <taxon>Mytiloidea</taxon>
        <taxon>Mytilidae</taxon>
        <taxon>Mytilinae</taxon>
        <taxon>Mytilus</taxon>
    </lineage>
</organism>
<keyword evidence="11" id="KW-0333">Golgi apparatus</keyword>
<evidence type="ECO:0000256" key="1">
    <source>
        <dbReference type="ARBA" id="ARBA00004323"/>
    </source>
</evidence>
<dbReference type="GO" id="GO:0032787">
    <property type="term" value="P:monocarboxylic acid metabolic process"/>
    <property type="evidence" value="ECO:0007669"/>
    <property type="project" value="UniProtKB-ARBA"/>
</dbReference>
<dbReference type="GO" id="GO:0000139">
    <property type="term" value="C:Golgi membrane"/>
    <property type="evidence" value="ECO:0007669"/>
    <property type="project" value="UniProtKB-SubCell"/>
</dbReference>
<evidence type="ECO:0000256" key="7">
    <source>
        <dbReference type="ARBA" id="ARBA00022692"/>
    </source>
</evidence>
<comment type="catalytic activity">
    <reaction evidence="14">
        <text>a (3R)-hydroxyacyl-[ACP] + NADP(+) = a 3-oxoacyl-[ACP] + NADPH + H(+)</text>
        <dbReference type="Rhea" id="RHEA:17397"/>
        <dbReference type="Rhea" id="RHEA-COMP:9916"/>
        <dbReference type="Rhea" id="RHEA-COMP:9945"/>
        <dbReference type="ChEBI" id="CHEBI:15378"/>
        <dbReference type="ChEBI" id="CHEBI:57783"/>
        <dbReference type="ChEBI" id="CHEBI:58349"/>
        <dbReference type="ChEBI" id="CHEBI:78776"/>
        <dbReference type="ChEBI" id="CHEBI:78827"/>
        <dbReference type="EC" id="1.1.1.100"/>
    </reaction>
</comment>
<dbReference type="PROSITE" id="PS00061">
    <property type="entry name" value="ADH_SHORT"/>
    <property type="match status" value="1"/>
</dbReference>
<dbReference type="AlphaFoldDB" id="A0A8S3V505"/>
<evidence type="ECO:0000256" key="11">
    <source>
        <dbReference type="ARBA" id="ARBA00023034"/>
    </source>
</evidence>
<evidence type="ECO:0000256" key="3">
    <source>
        <dbReference type="ARBA" id="ARBA00008661"/>
    </source>
</evidence>
<evidence type="ECO:0000256" key="12">
    <source>
        <dbReference type="ARBA" id="ARBA00023136"/>
    </source>
</evidence>
<dbReference type="Pfam" id="PF01762">
    <property type="entry name" value="Galactosyl_T"/>
    <property type="match status" value="1"/>
</dbReference>
<evidence type="ECO:0000256" key="4">
    <source>
        <dbReference type="ARBA" id="ARBA00012948"/>
    </source>
</evidence>
<keyword evidence="8" id="KW-0735">Signal-anchor</keyword>
<feature type="transmembrane region" description="Helical" evidence="15">
    <location>
        <begin position="305"/>
        <end position="325"/>
    </location>
</feature>
<dbReference type="PRINTS" id="PR00080">
    <property type="entry name" value="SDRFAMILY"/>
</dbReference>
<dbReference type="PANTHER" id="PTHR42879:SF2">
    <property type="entry name" value="3-OXOACYL-[ACYL-CARRIER-PROTEIN] REDUCTASE FABG"/>
    <property type="match status" value="1"/>
</dbReference>
<dbReference type="PRINTS" id="PR00081">
    <property type="entry name" value="GDHRDH"/>
</dbReference>
<keyword evidence="13" id="KW-0325">Glycoprotein</keyword>
<evidence type="ECO:0000256" key="9">
    <source>
        <dbReference type="ARBA" id="ARBA00022989"/>
    </source>
</evidence>
<dbReference type="SUPFAM" id="SSF51735">
    <property type="entry name" value="NAD(P)-binding Rossmann-fold domains"/>
    <property type="match status" value="1"/>
</dbReference>
<dbReference type="InterPro" id="IPR020904">
    <property type="entry name" value="Sc_DH/Rdtase_CS"/>
</dbReference>
<comment type="subcellular location">
    <subcellularLocation>
        <location evidence="1">Golgi apparatus membrane</location>
        <topology evidence="1">Single-pass type II membrane protein</topology>
    </subcellularLocation>
</comment>
<keyword evidence="10 16" id="KW-0560">Oxidoreductase</keyword>
<comment type="similarity">
    <text evidence="2">Belongs to the short-chain dehydrogenases/reductases (SDR) family.</text>
</comment>
<dbReference type="Pfam" id="PF00106">
    <property type="entry name" value="adh_short"/>
    <property type="match status" value="1"/>
</dbReference>
<dbReference type="Gene3D" id="3.40.50.720">
    <property type="entry name" value="NAD(P)-binding Rossmann-like Domain"/>
    <property type="match status" value="1"/>
</dbReference>
<protein>
    <recommendedName>
        <fullName evidence="4">3-oxoacyl-[acyl-carrier-protein] reductase</fullName>
        <ecNumber evidence="4">1.1.1.100</ecNumber>
    </recommendedName>
</protein>
<keyword evidence="7 15" id="KW-0812">Transmembrane</keyword>
<evidence type="ECO:0000256" key="8">
    <source>
        <dbReference type="ARBA" id="ARBA00022968"/>
    </source>
</evidence>
<name>A0A8S3V505_MYTED</name>
<keyword evidence="6" id="KW-0808">Transferase</keyword>
<accession>A0A8S3V505</accession>
<dbReference type="InterPro" id="IPR002659">
    <property type="entry name" value="Glyco_trans_31"/>
</dbReference>
<proteinExistence type="inferred from homology"/>
<dbReference type="GO" id="GO:0016758">
    <property type="term" value="F:hexosyltransferase activity"/>
    <property type="evidence" value="ECO:0007669"/>
    <property type="project" value="InterPro"/>
</dbReference>
<dbReference type="Gene3D" id="3.90.550.50">
    <property type="match status" value="1"/>
</dbReference>
<dbReference type="InterPro" id="IPR050259">
    <property type="entry name" value="SDR"/>
</dbReference>
<dbReference type="InterPro" id="IPR002347">
    <property type="entry name" value="SDR_fam"/>
</dbReference>
<keyword evidence="9 15" id="KW-1133">Transmembrane helix</keyword>
<evidence type="ECO:0000256" key="10">
    <source>
        <dbReference type="ARBA" id="ARBA00023002"/>
    </source>
</evidence>